<evidence type="ECO:0000313" key="1">
    <source>
        <dbReference type="EMBL" id="ETO24752.1"/>
    </source>
</evidence>
<evidence type="ECO:0000313" key="2">
    <source>
        <dbReference type="Proteomes" id="UP000023152"/>
    </source>
</evidence>
<dbReference type="EMBL" id="ASPP01008978">
    <property type="protein sequence ID" value="ETO24752.1"/>
    <property type="molecule type" value="Genomic_DNA"/>
</dbReference>
<protein>
    <submittedName>
        <fullName evidence="1">Uncharacterized protein</fullName>
    </submittedName>
</protein>
<reference evidence="1 2" key="1">
    <citation type="journal article" date="2013" name="Curr. Biol.">
        <title>The Genome of the Foraminiferan Reticulomyxa filosa.</title>
        <authorList>
            <person name="Glockner G."/>
            <person name="Hulsmann N."/>
            <person name="Schleicher M."/>
            <person name="Noegel A.A."/>
            <person name="Eichinger L."/>
            <person name="Gallinger C."/>
            <person name="Pawlowski J."/>
            <person name="Sierra R."/>
            <person name="Euteneuer U."/>
            <person name="Pillet L."/>
            <person name="Moustafa A."/>
            <person name="Platzer M."/>
            <person name="Groth M."/>
            <person name="Szafranski K."/>
            <person name="Schliwa M."/>
        </authorList>
    </citation>
    <scope>NUCLEOTIDE SEQUENCE [LARGE SCALE GENOMIC DNA]</scope>
</reference>
<dbReference type="AlphaFoldDB" id="X6NHC1"/>
<accession>X6NHC1</accession>
<sequence length="172" mass="19392">MMLARKPNIIDKNQAKSSTKKAQNLSLACRINIYEMKKMASIQSDQLKIYFEMLEEDEQALLWNNTNLSDPKSLFALVLDKALQNQQISEFTHILAALALIPRSKLYLWSVLEKVTLASTCGHLADQLRKACDSGLDTRTNPMSPLQTTDPTQLSQNELLRISERLDGLSPT</sequence>
<dbReference type="Proteomes" id="UP000023152">
    <property type="component" value="Unassembled WGS sequence"/>
</dbReference>
<name>X6NHC1_RETFI</name>
<gene>
    <name evidence="1" type="ORF">RFI_12401</name>
</gene>
<keyword evidence="2" id="KW-1185">Reference proteome</keyword>
<organism evidence="1 2">
    <name type="scientific">Reticulomyxa filosa</name>
    <dbReference type="NCBI Taxonomy" id="46433"/>
    <lineage>
        <taxon>Eukaryota</taxon>
        <taxon>Sar</taxon>
        <taxon>Rhizaria</taxon>
        <taxon>Retaria</taxon>
        <taxon>Foraminifera</taxon>
        <taxon>Monothalamids</taxon>
        <taxon>Reticulomyxidae</taxon>
        <taxon>Reticulomyxa</taxon>
    </lineage>
</organism>
<proteinExistence type="predicted"/>
<comment type="caution">
    <text evidence="1">The sequence shown here is derived from an EMBL/GenBank/DDBJ whole genome shotgun (WGS) entry which is preliminary data.</text>
</comment>